<keyword evidence="1" id="KW-1133">Transmembrane helix</keyword>
<dbReference type="PANTHER" id="PTHR22950:SF553">
    <property type="entry name" value="AMINO ACID TRANSPORTER AVT6A-LIKE"/>
    <property type="match status" value="1"/>
</dbReference>
<dbReference type="AlphaFoldDB" id="A0A2P5CAJ3"/>
<feature type="transmembrane region" description="Helical" evidence="1">
    <location>
        <begin position="245"/>
        <end position="264"/>
    </location>
</feature>
<feature type="transmembrane region" description="Helical" evidence="1">
    <location>
        <begin position="164"/>
        <end position="183"/>
    </location>
</feature>
<sequence length="283" mass="30868">MSLPATLNVLGLVPGVALIIVAALLTEASIEMLVRFSKPGSVFSKGRCFWENRQVFEDVLSGTTSSGVHHAGVLEEWCGEQWWTGRAFVLLLITVVVFVPLICFKRIDSLRITSAISIALAVLFLVVLIGITVYKLVRESIETPKCSHNREGARRFCAAVVRTSVALCCTVYVMTGLFGFLLFGNSTLSDLLSNFDAYLGIPHSSFFNNLPLVDNKRFALLSAGLVGITLLGAIFIPNIWVAFEFTGATVGNLIAFIFPACISLKDRHGISTKKDKIVSVFMI</sequence>
<accession>A0A2P5CAJ3</accession>
<name>A0A2P5CAJ3_PARAD</name>
<feature type="transmembrane region" description="Helical" evidence="1">
    <location>
        <begin position="7"/>
        <end position="26"/>
    </location>
</feature>
<keyword evidence="1" id="KW-0472">Membrane</keyword>
<feature type="transmembrane region" description="Helical" evidence="1">
    <location>
        <begin position="218"/>
        <end position="239"/>
    </location>
</feature>
<gene>
    <name evidence="2" type="ORF">PanWU01x14_169780</name>
</gene>
<evidence type="ECO:0000256" key="1">
    <source>
        <dbReference type="SAM" id="Phobius"/>
    </source>
</evidence>
<evidence type="ECO:0000313" key="3">
    <source>
        <dbReference type="Proteomes" id="UP000237105"/>
    </source>
</evidence>
<feature type="transmembrane region" description="Helical" evidence="1">
    <location>
        <begin position="83"/>
        <end position="104"/>
    </location>
</feature>
<keyword evidence="3" id="KW-1185">Reference proteome</keyword>
<organism evidence="2 3">
    <name type="scientific">Parasponia andersonii</name>
    <name type="common">Sponia andersonii</name>
    <dbReference type="NCBI Taxonomy" id="3476"/>
    <lineage>
        <taxon>Eukaryota</taxon>
        <taxon>Viridiplantae</taxon>
        <taxon>Streptophyta</taxon>
        <taxon>Embryophyta</taxon>
        <taxon>Tracheophyta</taxon>
        <taxon>Spermatophyta</taxon>
        <taxon>Magnoliopsida</taxon>
        <taxon>eudicotyledons</taxon>
        <taxon>Gunneridae</taxon>
        <taxon>Pentapetalae</taxon>
        <taxon>rosids</taxon>
        <taxon>fabids</taxon>
        <taxon>Rosales</taxon>
        <taxon>Cannabaceae</taxon>
        <taxon>Parasponia</taxon>
    </lineage>
</organism>
<dbReference type="OrthoDB" id="28208at2759"/>
<dbReference type="EMBL" id="JXTB01000153">
    <property type="protein sequence ID" value="PON58047.1"/>
    <property type="molecule type" value="Genomic_DNA"/>
</dbReference>
<comment type="caution">
    <text evidence="2">The sequence shown here is derived from an EMBL/GenBank/DDBJ whole genome shotgun (WGS) entry which is preliminary data.</text>
</comment>
<dbReference type="Proteomes" id="UP000237105">
    <property type="component" value="Unassembled WGS sequence"/>
</dbReference>
<dbReference type="GO" id="GO:0016020">
    <property type="term" value="C:membrane"/>
    <property type="evidence" value="ECO:0007669"/>
    <property type="project" value="TreeGrafter"/>
</dbReference>
<proteinExistence type="predicted"/>
<reference evidence="3" key="1">
    <citation type="submission" date="2016-06" db="EMBL/GenBank/DDBJ databases">
        <title>Parallel loss of symbiosis genes in relatives of nitrogen-fixing non-legume Parasponia.</title>
        <authorList>
            <person name="Van Velzen R."/>
            <person name="Holmer R."/>
            <person name="Bu F."/>
            <person name="Rutten L."/>
            <person name="Van Zeijl A."/>
            <person name="Liu W."/>
            <person name="Santuari L."/>
            <person name="Cao Q."/>
            <person name="Sharma T."/>
            <person name="Shen D."/>
            <person name="Roswanjaya Y."/>
            <person name="Wardhani T."/>
            <person name="Kalhor M.S."/>
            <person name="Jansen J."/>
            <person name="Van den Hoogen J."/>
            <person name="Gungor B."/>
            <person name="Hartog M."/>
            <person name="Hontelez J."/>
            <person name="Verver J."/>
            <person name="Yang W.-C."/>
            <person name="Schijlen E."/>
            <person name="Repin R."/>
            <person name="Schilthuizen M."/>
            <person name="Schranz E."/>
            <person name="Heidstra R."/>
            <person name="Miyata K."/>
            <person name="Fedorova E."/>
            <person name="Kohlen W."/>
            <person name="Bisseling T."/>
            <person name="Smit S."/>
            <person name="Geurts R."/>
        </authorList>
    </citation>
    <scope>NUCLEOTIDE SEQUENCE [LARGE SCALE GENOMIC DNA]</scope>
    <source>
        <strain evidence="3">cv. WU1-14</strain>
    </source>
</reference>
<keyword evidence="1 2" id="KW-0812">Transmembrane</keyword>
<dbReference type="PANTHER" id="PTHR22950">
    <property type="entry name" value="AMINO ACID TRANSPORTER"/>
    <property type="match status" value="1"/>
</dbReference>
<protein>
    <submittedName>
        <fullName evidence="2">Amino acid transporter, transmembrane domain containing protein</fullName>
    </submittedName>
</protein>
<feature type="transmembrane region" description="Helical" evidence="1">
    <location>
        <begin position="116"/>
        <end position="137"/>
    </location>
</feature>
<evidence type="ECO:0000313" key="2">
    <source>
        <dbReference type="EMBL" id="PON58047.1"/>
    </source>
</evidence>
<dbReference type="GO" id="GO:0015179">
    <property type="term" value="F:L-amino acid transmembrane transporter activity"/>
    <property type="evidence" value="ECO:0007669"/>
    <property type="project" value="TreeGrafter"/>
</dbReference>
<dbReference type="STRING" id="3476.A0A2P5CAJ3"/>